<organism evidence="2 3">
    <name type="scientific">Streptococcus dysgalactiae</name>
    <dbReference type="NCBI Taxonomy" id="1334"/>
    <lineage>
        <taxon>Bacteria</taxon>
        <taxon>Bacillati</taxon>
        <taxon>Bacillota</taxon>
        <taxon>Bacilli</taxon>
        <taxon>Lactobacillales</taxon>
        <taxon>Streptococcaceae</taxon>
        <taxon>Streptococcus</taxon>
    </lineage>
</organism>
<name>A0AAE9ZZX4_STRDY</name>
<dbReference type="EMBL" id="CP095081">
    <property type="protein sequence ID" value="WAI92481.1"/>
    <property type="molecule type" value="Genomic_DNA"/>
</dbReference>
<gene>
    <name evidence="2" type="ORF">MP619_08200</name>
</gene>
<evidence type="ECO:0000313" key="2">
    <source>
        <dbReference type="EMBL" id="WAI92481.1"/>
    </source>
</evidence>
<proteinExistence type="predicted"/>
<accession>A0AAE9ZZX4</accession>
<keyword evidence="1" id="KW-0472">Membrane</keyword>
<protein>
    <submittedName>
        <fullName evidence="2">Uncharacterized protein</fullName>
    </submittedName>
</protein>
<sequence>MKKVMLAGAAALAFATVAVGTASVEHLLIILVVHITIILGIQLLQKITDEITLKREKKN</sequence>
<evidence type="ECO:0000256" key="1">
    <source>
        <dbReference type="SAM" id="Phobius"/>
    </source>
</evidence>
<dbReference type="AlphaFoldDB" id="A0AAE9ZZX4"/>
<evidence type="ECO:0000313" key="3">
    <source>
        <dbReference type="Proteomes" id="UP001164948"/>
    </source>
</evidence>
<reference evidence="2" key="1">
    <citation type="submission" date="2022-03" db="EMBL/GenBank/DDBJ databases">
        <title>Characterization and genomic analysis of a Streptococcus dysgalactiae associated with cultured channel catfish mortalities in China.</title>
        <authorList>
            <person name="Wang J."/>
            <person name="Geng Y."/>
        </authorList>
    </citation>
    <scope>NUCLEOTIDE SEQUENCE</scope>
    <source>
        <strain evidence="2">WJ001</strain>
    </source>
</reference>
<dbReference type="Proteomes" id="UP001164948">
    <property type="component" value="Chromosome"/>
</dbReference>
<dbReference type="RefSeq" id="WP_129556010.1">
    <property type="nucleotide sequence ID" value="NZ_AP018726.1"/>
</dbReference>
<keyword evidence="1" id="KW-0812">Transmembrane</keyword>
<keyword evidence="1" id="KW-1133">Transmembrane helix</keyword>
<feature type="transmembrane region" description="Helical" evidence="1">
    <location>
        <begin position="28"/>
        <end position="48"/>
    </location>
</feature>